<sequence>MANFLIFFSALLFLSTPVSSQLNELFFPGFKDLSTDITLRREAKIKKSGILCLTNYTSRVQGQAFHSSPIQFKNYTNGQVFSFSTSFALGIVPEYPKLGGHGLAFTFSTSKDLIGLPSQYLGLFNSTNMGNFSDHLFAVEFDTVQDFDSTKQNLNLKSGAPILAWIDYDASENLLNKGVNLKVYKVSSIMLATDNFSSETKLGEGGFGPVYKGLLPDGQEVAVKRLSGRSKQGLVEFKNELIIVAKLQHTNLVRLLGFCIQGEEKILVYEYMPNKSLDTYIFDESKRKLFDWNKYFNIIEEIAQGLLYLHKYSRLKIIHRDLKAGNILLDKNMNPKISDFGMAKVFTTTHTEANTNRVVGTRGYMAPEYAIGGIFSEKSDVFSFGVLILEIISGRRSNNNIFYDGQPLNLVAYVSS</sequence>
<evidence type="ECO:0000313" key="1">
    <source>
        <dbReference type="EMBL" id="KAJ0079835.1"/>
    </source>
</evidence>
<keyword evidence="2" id="KW-1185">Reference proteome</keyword>
<reference evidence="2" key="1">
    <citation type="journal article" date="2023" name="G3 (Bethesda)">
        <title>Genome assembly and association tests identify interacting loci associated with vigor, precocity, and sex in interspecific pistachio rootstocks.</title>
        <authorList>
            <person name="Palmer W."/>
            <person name="Jacygrad E."/>
            <person name="Sagayaradj S."/>
            <person name="Cavanaugh K."/>
            <person name="Han R."/>
            <person name="Bertier L."/>
            <person name="Beede B."/>
            <person name="Kafkas S."/>
            <person name="Golino D."/>
            <person name="Preece J."/>
            <person name="Michelmore R."/>
        </authorList>
    </citation>
    <scope>NUCLEOTIDE SEQUENCE [LARGE SCALE GENOMIC DNA]</scope>
</reference>
<evidence type="ECO:0000313" key="2">
    <source>
        <dbReference type="Proteomes" id="UP001164250"/>
    </source>
</evidence>
<comment type="caution">
    <text evidence="1">The sequence shown here is derived from an EMBL/GenBank/DDBJ whole genome shotgun (WGS) entry which is preliminary data.</text>
</comment>
<dbReference type="EMBL" id="CM047909">
    <property type="protein sequence ID" value="KAJ0079835.1"/>
    <property type="molecule type" value="Genomic_DNA"/>
</dbReference>
<protein>
    <submittedName>
        <fullName evidence="1">Uncharacterized protein</fullName>
    </submittedName>
</protein>
<proteinExistence type="predicted"/>
<organism evidence="1 2">
    <name type="scientific">Pistacia atlantica</name>
    <dbReference type="NCBI Taxonomy" id="434234"/>
    <lineage>
        <taxon>Eukaryota</taxon>
        <taxon>Viridiplantae</taxon>
        <taxon>Streptophyta</taxon>
        <taxon>Embryophyta</taxon>
        <taxon>Tracheophyta</taxon>
        <taxon>Spermatophyta</taxon>
        <taxon>Magnoliopsida</taxon>
        <taxon>eudicotyledons</taxon>
        <taxon>Gunneridae</taxon>
        <taxon>Pentapetalae</taxon>
        <taxon>rosids</taxon>
        <taxon>malvids</taxon>
        <taxon>Sapindales</taxon>
        <taxon>Anacardiaceae</taxon>
        <taxon>Pistacia</taxon>
    </lineage>
</organism>
<gene>
    <name evidence="1" type="ORF">Patl1_22985</name>
</gene>
<dbReference type="Proteomes" id="UP001164250">
    <property type="component" value="Chromosome 13"/>
</dbReference>
<name>A0ACC0ZXA1_9ROSI</name>
<accession>A0ACC0ZXA1</accession>